<dbReference type="SUPFAM" id="SSF89392">
    <property type="entry name" value="Prokaryotic lipoproteins and lipoprotein localization factors"/>
    <property type="match status" value="1"/>
</dbReference>
<dbReference type="InterPro" id="IPR029046">
    <property type="entry name" value="LolA/LolB/LppX"/>
</dbReference>
<accession>A0A077AT38</accession>
<reference evidence="2 3" key="1">
    <citation type="submission" date="2014-07" db="EMBL/GenBank/DDBJ databases">
        <title>Comparative genomic insights into amoeba endosymbionts belonging to the families of Holosporaceae and Candidatus Midichloriaceae within Rickettsiales.</title>
        <authorList>
            <person name="Wang Z."/>
            <person name="Wu M."/>
        </authorList>
    </citation>
    <scope>NUCLEOTIDE SEQUENCE [LARGE SCALE GENOMIC DNA]</scope>
    <source>
        <strain evidence="2">PRA3</strain>
    </source>
</reference>
<dbReference type="InterPro" id="IPR004564">
    <property type="entry name" value="OM_lipoprot_carrier_LolA-like"/>
</dbReference>
<dbReference type="RefSeq" id="WP_051908673.1">
    <property type="nucleotide sequence ID" value="NZ_CP008941.1"/>
</dbReference>
<keyword evidence="3" id="KW-1185">Reference proteome</keyword>
<protein>
    <recommendedName>
        <fullName evidence="4">Outer membrane lipoprotein carrier protein LolA</fullName>
    </recommendedName>
</protein>
<organism evidence="2 3">
    <name type="scientific">Candidatus Odyssella acanthamoebae</name>
    <dbReference type="NCBI Taxonomy" id="91604"/>
    <lineage>
        <taxon>Bacteria</taxon>
        <taxon>Pseudomonadati</taxon>
        <taxon>Pseudomonadota</taxon>
        <taxon>Alphaproteobacteria</taxon>
        <taxon>Holosporales</taxon>
        <taxon>Candidatus Paracaedibacteraceae</taxon>
        <taxon>Candidatus Odyssella</taxon>
    </lineage>
</organism>
<dbReference type="Proteomes" id="UP000028926">
    <property type="component" value="Chromosome"/>
</dbReference>
<dbReference type="KEGG" id="paca:ID47_05945"/>
<dbReference type="EMBL" id="CP008941">
    <property type="protein sequence ID" value="AIK96372.1"/>
    <property type="molecule type" value="Genomic_DNA"/>
</dbReference>
<proteinExistence type="predicted"/>
<dbReference type="HOGENOM" id="CLU_091014_3_2_5"/>
<dbReference type="AlphaFoldDB" id="A0A077AT38"/>
<gene>
    <name evidence="2" type="ORF">ID47_05945</name>
</gene>
<evidence type="ECO:0000313" key="3">
    <source>
        <dbReference type="Proteomes" id="UP000028926"/>
    </source>
</evidence>
<dbReference type="CDD" id="cd16325">
    <property type="entry name" value="LolA"/>
    <property type="match status" value="1"/>
</dbReference>
<keyword evidence="1" id="KW-0732">Signal</keyword>
<evidence type="ECO:0000256" key="1">
    <source>
        <dbReference type="ARBA" id="ARBA00022729"/>
    </source>
</evidence>
<name>A0A077AT38_9PROT</name>
<dbReference type="OrthoDB" id="5700849at2"/>
<evidence type="ECO:0008006" key="4">
    <source>
        <dbReference type="Google" id="ProtNLM"/>
    </source>
</evidence>
<dbReference type="Gene3D" id="2.50.20.10">
    <property type="entry name" value="Lipoprotein localisation LolA/LolB/LppX"/>
    <property type="match status" value="1"/>
</dbReference>
<sequence length="203" mass="22353">MFRIITVFLVIIGLLAQVAISGQNQPLDKISQTLEHDGVLTASFIQKKTITGLPNPLVSTGTVTVQNGKGIVWKTETPFPVTLLLNQQGIFQVEGTKKTSLAGGQRRDKNLLNILTNVLNGNFNTITEFKVNVLEMTGDNHWKIDLLAQGAIAKFITKIQIEGDQFIRQISIQRANKDRDVITLAQHQVTKTPAADIAKILND</sequence>
<dbReference type="eggNOG" id="COG2834">
    <property type="taxonomic scope" value="Bacteria"/>
</dbReference>
<evidence type="ECO:0000313" key="2">
    <source>
        <dbReference type="EMBL" id="AIK96372.1"/>
    </source>
</evidence>
<dbReference type="STRING" id="91604.ID47_05945"/>